<protein>
    <recommendedName>
        <fullName evidence="11">Phosphatidylserine decarboxylase proenzyme</fullName>
        <ecNumber evidence="11">4.1.1.65</ecNumber>
    </recommendedName>
    <component>
        <recommendedName>
            <fullName evidence="11">Phosphatidylserine decarboxylase alpha chain</fullName>
        </recommendedName>
    </component>
    <component>
        <recommendedName>
            <fullName evidence="11">Phosphatidylserine decarboxylase beta chain</fullName>
        </recommendedName>
    </component>
</protein>
<evidence type="ECO:0000256" key="2">
    <source>
        <dbReference type="ARBA" id="ARBA00022516"/>
    </source>
</evidence>
<sequence length="228" mass="25704">MRPPLLAPVHREGWIFVGLFFICALLLNQLSGFLGVLGFILTGWCLYFFRDPQRVTPTREGLVVSPADGLIVSIIKVTPPSELGLKEGAWQRISVFLDVFDVHINRIPMDGRIKKSIYYPGKFFNASLDKASEFNERQSLVLEVKKDREIAFVQIAGLIARRIRCDVQENQQVQTGERYGLIRFGSRVDIYLPEETPVFVIEGQRVIGGESIIADFNSTESSRSGAIR</sequence>
<evidence type="ECO:0000256" key="3">
    <source>
        <dbReference type="ARBA" id="ARBA00022793"/>
    </source>
</evidence>
<dbReference type="GO" id="GO:0006646">
    <property type="term" value="P:phosphatidylethanolamine biosynthetic process"/>
    <property type="evidence" value="ECO:0007669"/>
    <property type="project" value="UniProtKB-UniRule"/>
</dbReference>
<keyword evidence="12" id="KW-0812">Transmembrane</keyword>
<dbReference type="PANTHER" id="PTHR35809:SF1">
    <property type="entry name" value="ARCHAETIDYLSERINE DECARBOXYLASE PROENZYME-RELATED"/>
    <property type="match status" value="1"/>
</dbReference>
<evidence type="ECO:0000313" key="14">
    <source>
        <dbReference type="Proteomes" id="UP000664414"/>
    </source>
</evidence>
<evidence type="ECO:0000256" key="7">
    <source>
        <dbReference type="ARBA" id="ARBA00023209"/>
    </source>
</evidence>
<evidence type="ECO:0000256" key="11">
    <source>
        <dbReference type="HAMAP-Rule" id="MF_00664"/>
    </source>
</evidence>
<keyword evidence="5 11" id="KW-0472">Membrane</keyword>
<name>A0A8J7PIY8_9PROT</name>
<comment type="subcellular location">
    <subcellularLocation>
        <location evidence="11">Cell membrane</location>
        <topology evidence="11">Peripheral membrane protein</topology>
    </subcellularLocation>
</comment>
<evidence type="ECO:0000256" key="4">
    <source>
        <dbReference type="ARBA" id="ARBA00023098"/>
    </source>
</evidence>
<feature type="active site" description="Schiff-base intermediate with substrate; via pyruvic acid" evidence="11">
    <location>
        <position position="186"/>
    </location>
</feature>
<comment type="function">
    <text evidence="11">Catalyzes the formation of phosphatidylethanolamine (PtdEtn) from phosphatidylserine (PtdSer).</text>
</comment>
<comment type="similarity">
    <text evidence="11">Belongs to the phosphatidylserine decarboxylase family. PSD-A subfamily.</text>
</comment>
<dbReference type="NCBIfam" id="NF003677">
    <property type="entry name" value="PRK05305.1-1"/>
    <property type="match status" value="1"/>
</dbReference>
<organism evidence="13 14">
    <name type="scientific">Candidatus Paracaedimonas acanthamoebae</name>
    <dbReference type="NCBI Taxonomy" id="244581"/>
    <lineage>
        <taxon>Bacteria</taxon>
        <taxon>Pseudomonadati</taxon>
        <taxon>Pseudomonadota</taxon>
        <taxon>Alphaproteobacteria</taxon>
        <taxon>Holosporales</taxon>
        <taxon>Caedimonadaceae</taxon>
        <taxon>Candidatus Paracaedimonas</taxon>
    </lineage>
</organism>
<feature type="chain" id="PRO_5035346995" description="Phosphatidylserine decarboxylase beta chain" evidence="11">
    <location>
        <begin position="1"/>
        <end position="185"/>
    </location>
</feature>
<comment type="cofactor">
    <cofactor evidence="11">
        <name>pyruvate</name>
        <dbReference type="ChEBI" id="CHEBI:15361"/>
    </cofactor>
    <text evidence="11">Binds 1 pyruvoyl group covalently per subunit.</text>
</comment>
<keyword evidence="3 11" id="KW-0210">Decarboxylase</keyword>
<evidence type="ECO:0000256" key="12">
    <source>
        <dbReference type="SAM" id="Phobius"/>
    </source>
</evidence>
<keyword evidence="6 11" id="KW-0865">Zymogen</keyword>
<dbReference type="Proteomes" id="UP000664414">
    <property type="component" value="Unassembled WGS sequence"/>
</dbReference>
<dbReference type="PANTHER" id="PTHR35809">
    <property type="entry name" value="ARCHAETIDYLSERINE DECARBOXYLASE PROENZYME-RELATED"/>
    <property type="match status" value="1"/>
</dbReference>
<feature type="site" description="Cleavage (non-hydrolytic); by autocatalysis" evidence="11">
    <location>
        <begin position="185"/>
        <end position="186"/>
    </location>
</feature>
<feature type="chain" id="PRO_5035346994" description="Phosphatidylserine decarboxylase alpha chain" evidence="11">
    <location>
        <begin position="186"/>
        <end position="228"/>
    </location>
</feature>
<gene>
    <name evidence="11" type="primary">psd</name>
    <name evidence="13" type="ORF">J0H12_01595</name>
</gene>
<dbReference type="EC" id="4.1.1.65" evidence="11"/>
<keyword evidence="8 11" id="KW-0456">Lyase</keyword>
<dbReference type="GO" id="GO:0005886">
    <property type="term" value="C:plasma membrane"/>
    <property type="evidence" value="ECO:0007669"/>
    <property type="project" value="UniProtKB-SubCell"/>
</dbReference>
<evidence type="ECO:0000256" key="5">
    <source>
        <dbReference type="ARBA" id="ARBA00023136"/>
    </source>
</evidence>
<comment type="catalytic activity">
    <reaction evidence="11">
        <text>a 1,2-diacyl-sn-glycero-3-phospho-L-serine + H(+) = a 1,2-diacyl-sn-glycero-3-phosphoethanolamine + CO2</text>
        <dbReference type="Rhea" id="RHEA:20828"/>
        <dbReference type="ChEBI" id="CHEBI:15378"/>
        <dbReference type="ChEBI" id="CHEBI:16526"/>
        <dbReference type="ChEBI" id="CHEBI:57262"/>
        <dbReference type="ChEBI" id="CHEBI:64612"/>
        <dbReference type="EC" id="4.1.1.65"/>
    </reaction>
</comment>
<dbReference type="GO" id="GO:0004609">
    <property type="term" value="F:phosphatidylserine decarboxylase activity"/>
    <property type="evidence" value="ECO:0007669"/>
    <property type="project" value="UniProtKB-UniRule"/>
</dbReference>
<reference evidence="13" key="1">
    <citation type="submission" date="2021-02" db="EMBL/GenBank/DDBJ databases">
        <title>Thiocyanate and organic carbon inputs drive convergent selection for specific autotrophic Afipia and Thiobacillus strains within complex microbiomes.</title>
        <authorList>
            <person name="Huddy R.J."/>
            <person name="Sachdeva R."/>
            <person name="Kadzinga F."/>
            <person name="Kantor R.S."/>
            <person name="Harrison S.T.L."/>
            <person name="Banfield J.F."/>
        </authorList>
    </citation>
    <scope>NUCLEOTIDE SEQUENCE</scope>
    <source>
        <strain evidence="13">SCN18_10_11_15_R4_P_38_20</strain>
    </source>
</reference>
<feature type="modified residue" description="Pyruvic acid (Ser); by autocatalysis" evidence="11">
    <location>
        <position position="186"/>
    </location>
</feature>
<dbReference type="InterPro" id="IPR033175">
    <property type="entry name" value="PSD-A"/>
</dbReference>
<evidence type="ECO:0000313" key="13">
    <source>
        <dbReference type="EMBL" id="MBN9412607.1"/>
    </source>
</evidence>
<dbReference type="UniPathway" id="UPA00558">
    <property type="reaction ID" value="UER00616"/>
</dbReference>
<comment type="pathway">
    <text evidence="11">Phospholipid metabolism; phosphatidylethanolamine biosynthesis; phosphatidylethanolamine from CDP-diacylglycerol: step 2/2.</text>
</comment>
<dbReference type="NCBIfam" id="NF003678">
    <property type="entry name" value="PRK05305.1-2"/>
    <property type="match status" value="1"/>
</dbReference>
<evidence type="ECO:0000256" key="10">
    <source>
        <dbReference type="ARBA" id="ARBA00023317"/>
    </source>
</evidence>
<keyword evidence="12" id="KW-1133">Transmembrane helix</keyword>
<evidence type="ECO:0000256" key="6">
    <source>
        <dbReference type="ARBA" id="ARBA00023145"/>
    </source>
</evidence>
<evidence type="ECO:0000256" key="8">
    <source>
        <dbReference type="ARBA" id="ARBA00023239"/>
    </source>
</evidence>
<feature type="transmembrane region" description="Helical" evidence="12">
    <location>
        <begin position="12"/>
        <end position="27"/>
    </location>
</feature>
<keyword evidence="10 11" id="KW-0670">Pyruvate</keyword>
<comment type="subunit">
    <text evidence="11">Heterodimer of a large membrane-associated beta subunit and a small pyruvoyl-containing alpha subunit.</text>
</comment>
<comment type="PTM">
    <text evidence="11">Is synthesized initially as an inactive proenzyme. Formation of the active enzyme involves a self-maturation process in which the active site pyruvoyl group is generated from an internal serine residue via an autocatalytic post-translational modification. Two non-identical subunits are generated from the proenzyme in this reaction, and the pyruvate is formed at the N-terminus of the alpha chain, which is derived from the carboxyl end of the proenzyme. The post-translation cleavage follows an unusual pathway, termed non-hydrolytic serinolysis, in which the side chain hydroxyl group of the serine supplies its oxygen atom to form the C-terminus of the beta chain, while the remainder of the serine residue undergoes an oxidative deamination to produce ammonia and the pyruvoyl prosthetic group on the alpha chain.</text>
</comment>
<keyword evidence="4 11" id="KW-0443">Lipid metabolism</keyword>
<dbReference type="NCBIfam" id="NF003679">
    <property type="entry name" value="PRK05305.1-3"/>
    <property type="match status" value="1"/>
</dbReference>
<dbReference type="HAMAP" id="MF_00664">
    <property type="entry name" value="PS_decarb_PSD_A"/>
    <property type="match status" value="1"/>
</dbReference>
<keyword evidence="1 11" id="KW-1003">Cell membrane</keyword>
<keyword evidence="7 11" id="KW-0594">Phospholipid biosynthesis</keyword>
<evidence type="ECO:0000256" key="9">
    <source>
        <dbReference type="ARBA" id="ARBA00023264"/>
    </source>
</evidence>
<keyword evidence="2 11" id="KW-0444">Lipid biosynthesis</keyword>
<dbReference type="EMBL" id="JAFKGL010000011">
    <property type="protein sequence ID" value="MBN9412607.1"/>
    <property type="molecule type" value="Genomic_DNA"/>
</dbReference>
<keyword evidence="9 11" id="KW-1208">Phospholipid metabolism</keyword>
<proteinExistence type="inferred from homology"/>
<evidence type="ECO:0000256" key="1">
    <source>
        <dbReference type="ARBA" id="ARBA00022475"/>
    </source>
</evidence>
<accession>A0A8J7PIY8</accession>
<comment type="caution">
    <text evidence="13">The sequence shown here is derived from an EMBL/GenBank/DDBJ whole genome shotgun (WGS) entry which is preliminary data.</text>
</comment>
<dbReference type="InterPro" id="IPR003817">
    <property type="entry name" value="PS_Dcarbxylase"/>
</dbReference>
<dbReference type="Pfam" id="PF02666">
    <property type="entry name" value="PS_Dcarbxylase"/>
    <property type="match status" value="1"/>
</dbReference>
<dbReference type="AlphaFoldDB" id="A0A8J7PIY8"/>